<protein>
    <submittedName>
        <fullName evidence="5">Transketolase, N-terminal section</fullName>
        <ecNumber evidence="5">2.2.1.1</ecNumber>
    </submittedName>
</protein>
<evidence type="ECO:0000313" key="5">
    <source>
        <dbReference type="EMBL" id="CAA9536761.1"/>
    </source>
</evidence>
<dbReference type="EMBL" id="CADCWC010000223">
    <property type="protein sequence ID" value="CAA9536761.1"/>
    <property type="molecule type" value="Genomic_DNA"/>
</dbReference>
<feature type="domain" description="Transketolase N-terminal" evidence="4">
    <location>
        <begin position="12"/>
        <end position="257"/>
    </location>
</feature>
<dbReference type="SUPFAM" id="SSF52518">
    <property type="entry name" value="Thiamin diphosphate-binding fold (THDP-binding)"/>
    <property type="match status" value="1"/>
</dbReference>
<sequence>MTPAPTSVAARAHEIRRLVVEMALAAGSCHIGSALSIADILAVLYGGVLRDLHGRPDGSSGDRFVLSKGHAASALYAALATVDILDPHDVVAGYSQDGGAYAGHPERTTPGVTTSSGSLGHGPALALGLALADREDGTGRRTVCLVGDGELNEGSVWEAIALAGHLALPELVLVVDANGWQGLGAVADVTDLEPLDAKLAAFRWDVATVDGHDLDALGTTLAAAAPRPRAVIARTVKGSGLDFMEDTFMSHYRSLRPADRERALASLERRRAA</sequence>
<dbReference type="GO" id="GO:0000287">
    <property type="term" value="F:magnesium ion binding"/>
    <property type="evidence" value="ECO:0007669"/>
    <property type="project" value="UniProtKB-ARBA"/>
</dbReference>
<reference evidence="5" key="1">
    <citation type="submission" date="2020-02" db="EMBL/GenBank/DDBJ databases">
        <authorList>
            <person name="Meier V. D."/>
        </authorList>
    </citation>
    <scope>NUCLEOTIDE SEQUENCE</scope>
    <source>
        <strain evidence="5">AVDCRST_MAG79</strain>
    </source>
</reference>
<accession>A0A6J4U2N1</accession>
<comment type="similarity">
    <text evidence="2">Belongs to the transketolase family.</text>
</comment>
<name>A0A6J4U2N1_9ACTN</name>
<evidence type="ECO:0000256" key="3">
    <source>
        <dbReference type="ARBA" id="ARBA00023052"/>
    </source>
</evidence>
<dbReference type="AlphaFoldDB" id="A0A6J4U2N1"/>
<evidence type="ECO:0000256" key="2">
    <source>
        <dbReference type="ARBA" id="ARBA00007131"/>
    </source>
</evidence>
<dbReference type="InterPro" id="IPR029061">
    <property type="entry name" value="THDP-binding"/>
</dbReference>
<dbReference type="PANTHER" id="PTHR47514:SF1">
    <property type="entry name" value="TRANSKETOLASE N-TERMINAL SECTION-RELATED"/>
    <property type="match status" value="1"/>
</dbReference>
<dbReference type="Gene3D" id="3.40.50.970">
    <property type="match status" value="1"/>
</dbReference>
<evidence type="ECO:0000256" key="1">
    <source>
        <dbReference type="ARBA" id="ARBA00001964"/>
    </source>
</evidence>
<dbReference type="InterPro" id="IPR005474">
    <property type="entry name" value="Transketolase_N"/>
</dbReference>
<dbReference type="PANTHER" id="PTHR47514">
    <property type="entry name" value="TRANSKETOLASE N-TERMINAL SECTION-RELATED"/>
    <property type="match status" value="1"/>
</dbReference>
<keyword evidence="3" id="KW-0786">Thiamine pyrophosphate</keyword>
<keyword evidence="5" id="KW-0808">Transferase</keyword>
<dbReference type="Pfam" id="PF00456">
    <property type="entry name" value="Transketolase_N"/>
    <property type="match status" value="1"/>
</dbReference>
<proteinExistence type="inferred from homology"/>
<organism evidence="5">
    <name type="scientific">uncultured Thermoleophilia bacterium</name>
    <dbReference type="NCBI Taxonomy" id="1497501"/>
    <lineage>
        <taxon>Bacteria</taxon>
        <taxon>Bacillati</taxon>
        <taxon>Actinomycetota</taxon>
        <taxon>Thermoleophilia</taxon>
        <taxon>environmental samples</taxon>
    </lineage>
</organism>
<evidence type="ECO:0000259" key="4">
    <source>
        <dbReference type="Pfam" id="PF00456"/>
    </source>
</evidence>
<dbReference type="EC" id="2.2.1.1" evidence="5"/>
<comment type="cofactor">
    <cofactor evidence="1">
        <name>thiamine diphosphate</name>
        <dbReference type="ChEBI" id="CHEBI:58937"/>
    </cofactor>
</comment>
<dbReference type="GO" id="GO:0004802">
    <property type="term" value="F:transketolase activity"/>
    <property type="evidence" value="ECO:0007669"/>
    <property type="project" value="UniProtKB-EC"/>
</dbReference>
<gene>
    <name evidence="5" type="ORF">AVDCRST_MAG79-1450</name>
</gene>